<dbReference type="EMBL" id="CP108021">
    <property type="protein sequence ID" value="WUM22401.1"/>
    <property type="molecule type" value="Genomic_DNA"/>
</dbReference>
<protein>
    <submittedName>
        <fullName evidence="1">Uncharacterized protein</fullName>
    </submittedName>
</protein>
<dbReference type="KEGG" id="whr:OG579_13580"/>
<gene>
    <name evidence="1" type="ORF">OG579_13580</name>
</gene>
<dbReference type="AlphaFoldDB" id="A0AAU4K8M8"/>
<evidence type="ECO:0000313" key="2">
    <source>
        <dbReference type="Proteomes" id="UP001432128"/>
    </source>
</evidence>
<proteinExistence type="predicted"/>
<reference evidence="1 2" key="1">
    <citation type="submission" date="2022-10" db="EMBL/GenBank/DDBJ databases">
        <title>The complete genomes of actinobacterial strains from the NBC collection.</title>
        <authorList>
            <person name="Joergensen T.S."/>
            <person name="Alvarez Arevalo M."/>
            <person name="Sterndorff E.B."/>
            <person name="Faurdal D."/>
            <person name="Vuksanovic O."/>
            <person name="Mourched A.-S."/>
            <person name="Charusanti P."/>
            <person name="Shaw S."/>
            <person name="Blin K."/>
            <person name="Weber T."/>
        </authorList>
    </citation>
    <scope>NUCLEOTIDE SEQUENCE [LARGE SCALE GENOMIC DNA]</scope>
    <source>
        <strain evidence="1 2">NBC_00319</strain>
    </source>
</reference>
<dbReference type="Proteomes" id="UP001432128">
    <property type="component" value="Chromosome"/>
</dbReference>
<evidence type="ECO:0000313" key="1">
    <source>
        <dbReference type="EMBL" id="WUM22401.1"/>
    </source>
</evidence>
<name>A0AAU4K8M8_9NOCA</name>
<organism evidence="1 2">
    <name type="scientific">Williamsia herbipolensis</name>
    <dbReference type="NCBI Taxonomy" id="1603258"/>
    <lineage>
        <taxon>Bacteria</taxon>
        <taxon>Bacillati</taxon>
        <taxon>Actinomycetota</taxon>
        <taxon>Actinomycetes</taxon>
        <taxon>Mycobacteriales</taxon>
        <taxon>Nocardiaceae</taxon>
        <taxon>Williamsia</taxon>
    </lineage>
</organism>
<accession>A0AAU4K8M8</accession>
<sequence length="390" mass="42928">MRRWCERSIIPGPHPELSDSAAVIIASGHLTEPARAIMTRRMSSGLPIPTAQAVLGDGRGGFGELRRMHRTVNAIEAQLGNPMIPGMVAPVLRSRRNTFVRRLDDARKSLVNGKGIFSTSIRGIRRERREGVHLELADRERLFLGLTYTPTPNVDSGGYVRRAGTAAIDRVAGMVGSAAARAGLERGHRWVAELVGDTDTFTTSDDARFVDGYETILFAAGSFYDRVMHCPAWHSEHFEIQRTAVDLHAELADIAADVIALRTIRIDLDASRRAAGFDADFTSHIDGREGALRPVWGELVERVAALASVAEVVESAAVELRVLAEFAHTATIDDRIDRLVARSGDREISVDNTKRLTEQVRSGEEQLRIYRDVLQGNILRLSSTEGPKPR</sequence>
<keyword evidence="2" id="KW-1185">Reference proteome</keyword>